<keyword evidence="3 5" id="KW-0949">S-adenosyl-L-methionine</keyword>
<dbReference type="PRINTS" id="PR02008">
    <property type="entry name" value="RCMTFAMILY"/>
</dbReference>
<dbReference type="Gene3D" id="3.40.50.150">
    <property type="entry name" value="Vaccinia Virus protein VP39"/>
    <property type="match status" value="1"/>
</dbReference>
<name>A0A9W8HE69_9FUNG</name>
<feature type="active site" description="Nucleophile" evidence="5">
    <location>
        <position position="298"/>
    </location>
</feature>
<dbReference type="GO" id="GO:0001510">
    <property type="term" value="P:RNA methylation"/>
    <property type="evidence" value="ECO:0007669"/>
    <property type="project" value="InterPro"/>
</dbReference>
<dbReference type="InterPro" id="IPR029063">
    <property type="entry name" value="SAM-dependent_MTases_sf"/>
</dbReference>
<evidence type="ECO:0000313" key="8">
    <source>
        <dbReference type="Proteomes" id="UP001140217"/>
    </source>
</evidence>
<proteinExistence type="inferred from homology"/>
<dbReference type="Pfam" id="PF01189">
    <property type="entry name" value="Methyltr_RsmB-F"/>
    <property type="match status" value="1"/>
</dbReference>
<dbReference type="InterPro" id="IPR049560">
    <property type="entry name" value="MeTrfase_RsmB-F_NOP2_cat"/>
</dbReference>
<dbReference type="InterPro" id="IPR023269">
    <property type="entry name" value="RCMT_subfamily_9"/>
</dbReference>
<keyword evidence="4 5" id="KW-0694">RNA-binding</keyword>
<dbReference type="EMBL" id="JANBUL010000058">
    <property type="protein sequence ID" value="KAJ2782949.1"/>
    <property type="molecule type" value="Genomic_DNA"/>
</dbReference>
<evidence type="ECO:0000256" key="2">
    <source>
        <dbReference type="ARBA" id="ARBA00022679"/>
    </source>
</evidence>
<organism evidence="7 8">
    <name type="scientific">Coemansia javaensis</name>
    <dbReference type="NCBI Taxonomy" id="2761396"/>
    <lineage>
        <taxon>Eukaryota</taxon>
        <taxon>Fungi</taxon>
        <taxon>Fungi incertae sedis</taxon>
        <taxon>Zoopagomycota</taxon>
        <taxon>Kickxellomycotina</taxon>
        <taxon>Kickxellomycetes</taxon>
        <taxon>Kickxellales</taxon>
        <taxon>Kickxellaceae</taxon>
        <taxon>Coemansia</taxon>
    </lineage>
</organism>
<keyword evidence="1 5" id="KW-0489">Methyltransferase</keyword>
<dbReference type="InterPro" id="IPR001678">
    <property type="entry name" value="MeTrfase_RsmB-F_NOP2_dom"/>
</dbReference>
<dbReference type="InterPro" id="IPR023267">
    <property type="entry name" value="RCMT"/>
</dbReference>
<comment type="caution">
    <text evidence="5">Lacks conserved residue(s) required for the propagation of feature annotation.</text>
</comment>
<dbReference type="Proteomes" id="UP001140217">
    <property type="component" value="Unassembled WGS sequence"/>
</dbReference>
<keyword evidence="2 5" id="KW-0808">Transferase</keyword>
<evidence type="ECO:0000256" key="1">
    <source>
        <dbReference type="ARBA" id="ARBA00022603"/>
    </source>
</evidence>
<feature type="binding site" evidence="5">
    <location>
        <position position="151"/>
    </location>
    <ligand>
        <name>S-adenosyl-L-methionine</name>
        <dbReference type="ChEBI" id="CHEBI:59789"/>
    </ligand>
</feature>
<dbReference type="PROSITE" id="PS51686">
    <property type="entry name" value="SAM_MT_RSMB_NOP"/>
    <property type="match status" value="1"/>
</dbReference>
<dbReference type="GO" id="GO:0008173">
    <property type="term" value="F:RNA methyltransferase activity"/>
    <property type="evidence" value="ECO:0007669"/>
    <property type="project" value="InterPro"/>
</dbReference>
<evidence type="ECO:0000313" key="7">
    <source>
        <dbReference type="EMBL" id="KAJ2782949.1"/>
    </source>
</evidence>
<feature type="binding site" evidence="5">
    <location>
        <position position="239"/>
    </location>
    <ligand>
        <name>S-adenosyl-L-methionine</name>
        <dbReference type="ChEBI" id="CHEBI:59789"/>
    </ligand>
</feature>
<dbReference type="GO" id="GO:0003723">
    <property type="term" value="F:RNA binding"/>
    <property type="evidence" value="ECO:0007669"/>
    <property type="project" value="UniProtKB-UniRule"/>
</dbReference>
<feature type="domain" description="SAM-dependent MTase RsmB/NOP-type" evidence="6">
    <location>
        <begin position="32"/>
        <end position="378"/>
    </location>
</feature>
<dbReference type="OrthoDB" id="6093671at2759"/>
<evidence type="ECO:0000256" key="4">
    <source>
        <dbReference type="ARBA" id="ARBA00022884"/>
    </source>
</evidence>
<dbReference type="AlphaFoldDB" id="A0A9W8HE69"/>
<reference evidence="7" key="1">
    <citation type="submission" date="2022-07" db="EMBL/GenBank/DDBJ databases">
        <title>Phylogenomic reconstructions and comparative analyses of Kickxellomycotina fungi.</title>
        <authorList>
            <person name="Reynolds N.K."/>
            <person name="Stajich J.E."/>
            <person name="Barry K."/>
            <person name="Grigoriev I.V."/>
            <person name="Crous P."/>
            <person name="Smith M.E."/>
        </authorList>
    </citation>
    <scope>NUCLEOTIDE SEQUENCE</scope>
    <source>
        <strain evidence="7">NBRC 105414</strain>
    </source>
</reference>
<comment type="similarity">
    <text evidence="5">Belongs to the class I-like SAM-binding methyltransferase superfamily. RsmB/NOP family.</text>
</comment>
<dbReference type="CDD" id="cd02440">
    <property type="entry name" value="AdoMet_MTases"/>
    <property type="match status" value="1"/>
</dbReference>
<dbReference type="PANTHER" id="PTHR22807:SF16">
    <property type="entry name" value="SAM-DEPENDENT MTASE RSMB_NOP-TYPE DOMAIN-CONTAINING PROTEIN"/>
    <property type="match status" value="1"/>
</dbReference>
<accession>A0A9W8HE69</accession>
<dbReference type="SUPFAM" id="SSF53335">
    <property type="entry name" value="S-adenosyl-L-methionine-dependent methyltransferases"/>
    <property type="match status" value="1"/>
</dbReference>
<evidence type="ECO:0000256" key="5">
    <source>
        <dbReference type="PROSITE-ProRule" id="PRU01023"/>
    </source>
</evidence>
<comment type="caution">
    <text evidence="7">The sequence shown here is derived from an EMBL/GenBank/DDBJ whole genome shotgun (WGS) entry which is preliminary data.</text>
</comment>
<sequence>MESRPGGAAGMAANFPEQFLVFLRENNIDPGVYDACETLPRYLRIVQHGERSSEEVLALVEQVRRDARCEVAEVAGVPGFLRVADRAVRLSQLQAHASGDVVGMDVSSGVAVLALGVEPGHNVLDLCCAPGAKLLCLAEGVAPAGSVTGVDVSPARIATCRSLVKRHAGSARMLVRLYAEDGAVFSARAPRDRWWDPQALRDSGRGRQQQRGGPWCGSRLLGTEYAASGGELYDRVLVDAECTHDGSLAHIEKYRDLGWHLLATQLNRGPDVPALQLRLLENGWRLLRTGGVLVYSTCSLAAAQNECVLAAFLARHPADEARLEPVFGEHCRRPPIPVLPAQAPPAPGDVRGRLQHAVRLDPRVSGTSGLFIARIRKLRGV</sequence>
<protein>
    <recommendedName>
        <fullName evidence="6">SAM-dependent MTase RsmB/NOP-type domain-containing protein</fullName>
    </recommendedName>
</protein>
<keyword evidence="8" id="KW-1185">Reference proteome</keyword>
<gene>
    <name evidence="7" type="ORF">H4R18_001965</name>
</gene>
<feature type="binding site" evidence="5">
    <location>
        <position position="181"/>
    </location>
    <ligand>
        <name>S-adenosyl-L-methionine</name>
        <dbReference type="ChEBI" id="CHEBI:59789"/>
    </ligand>
</feature>
<dbReference type="PANTHER" id="PTHR22807">
    <property type="entry name" value="NOP2 YEAST -RELATED NOL1/NOP2/FMU SUN DOMAIN-CONTAINING"/>
    <property type="match status" value="1"/>
</dbReference>
<dbReference type="PRINTS" id="PR02010">
    <property type="entry name" value="RCMT9"/>
</dbReference>
<evidence type="ECO:0000256" key="3">
    <source>
        <dbReference type="ARBA" id="ARBA00022691"/>
    </source>
</evidence>
<evidence type="ECO:0000259" key="6">
    <source>
        <dbReference type="PROSITE" id="PS51686"/>
    </source>
</evidence>